<evidence type="ECO:0008006" key="4">
    <source>
        <dbReference type="Google" id="ProtNLM"/>
    </source>
</evidence>
<proteinExistence type="predicted"/>
<evidence type="ECO:0000313" key="2">
    <source>
        <dbReference type="EMBL" id="MBD8014567.1"/>
    </source>
</evidence>
<feature type="transmembrane region" description="Helical" evidence="1">
    <location>
        <begin position="6"/>
        <end position="22"/>
    </location>
</feature>
<name>A0ABR8WC14_9BACL</name>
<dbReference type="EMBL" id="JACSPU010000002">
    <property type="protein sequence ID" value="MBD8014567.1"/>
    <property type="molecule type" value="Genomic_DNA"/>
</dbReference>
<dbReference type="RefSeq" id="WP_191714788.1">
    <property type="nucleotide sequence ID" value="NZ_JACSPU010000002.1"/>
</dbReference>
<feature type="transmembrane region" description="Helical" evidence="1">
    <location>
        <begin position="56"/>
        <end position="74"/>
    </location>
</feature>
<keyword evidence="3" id="KW-1185">Reference proteome</keyword>
<organism evidence="2 3">
    <name type="scientific">Planococcus wigleyi</name>
    <dbReference type="NCBI Taxonomy" id="2762216"/>
    <lineage>
        <taxon>Bacteria</taxon>
        <taxon>Bacillati</taxon>
        <taxon>Bacillota</taxon>
        <taxon>Bacilli</taxon>
        <taxon>Bacillales</taxon>
        <taxon>Caryophanaceae</taxon>
        <taxon>Planococcus</taxon>
    </lineage>
</organism>
<sequence length="75" mass="8188">MGILKVFLQIVSLTFFTVILVSENFNLMIYALGTMALLFTVLGYEELNVKKNVGNGIAILSAVVIMGLFLAFSLV</sequence>
<keyword evidence="1" id="KW-0812">Transmembrane</keyword>
<evidence type="ECO:0000256" key="1">
    <source>
        <dbReference type="SAM" id="Phobius"/>
    </source>
</evidence>
<protein>
    <recommendedName>
        <fullName evidence="4">DUF3953 domain-containing protein</fullName>
    </recommendedName>
</protein>
<comment type="caution">
    <text evidence="2">The sequence shown here is derived from an EMBL/GenBank/DDBJ whole genome shotgun (WGS) entry which is preliminary data.</text>
</comment>
<keyword evidence="1" id="KW-0472">Membrane</keyword>
<accession>A0ABR8WC14</accession>
<evidence type="ECO:0000313" key="3">
    <source>
        <dbReference type="Proteomes" id="UP000658980"/>
    </source>
</evidence>
<reference evidence="2 3" key="1">
    <citation type="submission" date="2020-08" db="EMBL/GenBank/DDBJ databases">
        <title>A Genomic Blueprint of the Chicken Gut Microbiome.</title>
        <authorList>
            <person name="Gilroy R."/>
            <person name="Ravi A."/>
            <person name="Getino M."/>
            <person name="Pursley I."/>
            <person name="Horton D.L."/>
            <person name="Alikhan N.-F."/>
            <person name="Baker D."/>
            <person name="Gharbi K."/>
            <person name="Hall N."/>
            <person name="Watson M."/>
            <person name="Adriaenssens E.M."/>
            <person name="Foster-Nyarko E."/>
            <person name="Jarju S."/>
            <person name="Secka A."/>
            <person name="Antonio M."/>
            <person name="Oren A."/>
            <person name="Chaudhuri R."/>
            <person name="La Ragione R.M."/>
            <person name="Hildebrand F."/>
            <person name="Pallen M.J."/>
        </authorList>
    </citation>
    <scope>NUCLEOTIDE SEQUENCE [LARGE SCALE GENOMIC DNA]</scope>
    <source>
        <strain evidence="2 3">Sa1BUA13</strain>
    </source>
</reference>
<dbReference type="Proteomes" id="UP000658980">
    <property type="component" value="Unassembled WGS sequence"/>
</dbReference>
<keyword evidence="1" id="KW-1133">Transmembrane helix</keyword>
<gene>
    <name evidence="2" type="ORF">H9630_07010</name>
</gene>